<evidence type="ECO:0000256" key="5">
    <source>
        <dbReference type="ARBA" id="ARBA00023136"/>
    </source>
</evidence>
<reference evidence="7 8" key="1">
    <citation type="submission" date="2016-07" db="EMBL/GenBank/DDBJ databases">
        <title>Pervasive Adenine N6-methylation of Active Genes in Fungi.</title>
        <authorList>
            <consortium name="DOE Joint Genome Institute"/>
            <person name="Mondo S.J."/>
            <person name="Dannebaum R.O."/>
            <person name="Kuo R.C."/>
            <person name="Labutti K."/>
            <person name="Haridas S."/>
            <person name="Kuo A."/>
            <person name="Salamov A."/>
            <person name="Ahrendt S.R."/>
            <person name="Lipzen A."/>
            <person name="Sullivan W."/>
            <person name="Andreopoulos W.B."/>
            <person name="Clum A."/>
            <person name="Lindquist E."/>
            <person name="Daum C."/>
            <person name="Ramamoorthy G.K."/>
            <person name="Gryganskyi A."/>
            <person name="Culley D."/>
            <person name="Magnuson J.K."/>
            <person name="James T.Y."/>
            <person name="O'Malley M.A."/>
            <person name="Stajich J.E."/>
            <person name="Spatafora J.W."/>
            <person name="Visel A."/>
            <person name="Grigoriev I.V."/>
        </authorList>
    </citation>
    <scope>NUCLEOTIDE SEQUENCE [LARGE SCALE GENOMIC DNA]</scope>
    <source>
        <strain evidence="7 8">PL171</strain>
    </source>
</reference>
<feature type="transmembrane region" description="Helical" evidence="6">
    <location>
        <begin position="169"/>
        <end position="190"/>
    </location>
</feature>
<dbReference type="Pfam" id="PF03348">
    <property type="entry name" value="Serinc"/>
    <property type="match status" value="1"/>
</dbReference>
<sequence length="450" mass="47297">MSDVVGKKLADVTHGYLQLNCSDGGCYGVLAVHRVCFALTLFHAVMAVLLIGVETSKDRRAGWQNGFWGPKIILWLGVVVASFFIPNEFFIGYGNYVALVGAGIFVLLQLVLLIEFAHTFSERLIENYETTESRSSMVALIAMTVGLLLVGITLTGVMYGFFAGSGCKLNQFFITFNLLLCLGACLLSIAPAIQESNPRSGLAQVSIVVAYATYLVLSAVANEPVANDDEAQCNPVGAGKGSRTVSVAVGAIFTFLAILYSTTTVAMQGRRVLGHDVDPDAEEASVPLLAATASEAGVAARPAIDPALQAAVDSGALPASALESAMAARAAAQPTGAAGGNNNTTVVVVHAGPSDQYPTEDEAQGTAYNYAFFHVVFALAAMYLAMLVTSWNTVSVIARAPASGDGDGLLVEIGKSWGAVWVKIVSGWLVIGLYVWTLLGPVVLTDREWS</sequence>
<dbReference type="OrthoDB" id="5963193at2759"/>
<feature type="transmembrane region" description="Helical" evidence="6">
    <location>
        <begin position="367"/>
        <end position="386"/>
    </location>
</feature>
<keyword evidence="5 6" id="KW-0472">Membrane</keyword>
<proteinExistence type="inferred from homology"/>
<evidence type="ECO:0000313" key="7">
    <source>
        <dbReference type="EMBL" id="ORZ41621.1"/>
    </source>
</evidence>
<name>A0A1Y2I6G7_9FUNG</name>
<feature type="transmembrane region" description="Helical" evidence="6">
    <location>
        <begin position="72"/>
        <end position="90"/>
    </location>
</feature>
<feature type="transmembrane region" description="Helical" evidence="6">
    <location>
        <begin position="96"/>
        <end position="117"/>
    </location>
</feature>
<keyword evidence="4 6" id="KW-1133">Transmembrane helix</keyword>
<evidence type="ECO:0000313" key="8">
    <source>
        <dbReference type="Proteomes" id="UP000193411"/>
    </source>
</evidence>
<evidence type="ECO:0000256" key="6">
    <source>
        <dbReference type="SAM" id="Phobius"/>
    </source>
</evidence>
<dbReference type="PANTHER" id="PTHR10383:SF9">
    <property type="entry name" value="SERINE INCORPORATOR, ISOFORM F"/>
    <property type="match status" value="1"/>
</dbReference>
<comment type="caution">
    <text evidence="7">The sequence shown here is derived from an EMBL/GenBank/DDBJ whole genome shotgun (WGS) entry which is preliminary data.</text>
</comment>
<feature type="transmembrane region" description="Helical" evidence="6">
    <location>
        <begin position="202"/>
        <end position="221"/>
    </location>
</feature>
<dbReference type="GO" id="GO:0016020">
    <property type="term" value="C:membrane"/>
    <property type="evidence" value="ECO:0007669"/>
    <property type="project" value="UniProtKB-SubCell"/>
</dbReference>
<evidence type="ECO:0000256" key="4">
    <source>
        <dbReference type="ARBA" id="ARBA00022989"/>
    </source>
</evidence>
<gene>
    <name evidence="7" type="ORF">BCR44DRAFT_57890</name>
</gene>
<evidence type="ECO:0000256" key="2">
    <source>
        <dbReference type="ARBA" id="ARBA00006665"/>
    </source>
</evidence>
<evidence type="ECO:0000256" key="1">
    <source>
        <dbReference type="ARBA" id="ARBA00004141"/>
    </source>
</evidence>
<feature type="transmembrane region" description="Helical" evidence="6">
    <location>
        <begin position="420"/>
        <end position="444"/>
    </location>
</feature>
<feature type="transmembrane region" description="Helical" evidence="6">
    <location>
        <begin position="138"/>
        <end position="163"/>
    </location>
</feature>
<accession>A0A1Y2I6G7</accession>
<dbReference type="AlphaFoldDB" id="A0A1Y2I6G7"/>
<protein>
    <submittedName>
        <fullName evidence="7">Serine incorporator/TMS membrane protein</fullName>
    </submittedName>
</protein>
<comment type="similarity">
    <text evidence="2">Belongs to the TDE1 family.</text>
</comment>
<dbReference type="InterPro" id="IPR005016">
    <property type="entry name" value="TDE1/TMS"/>
</dbReference>
<dbReference type="Proteomes" id="UP000193411">
    <property type="component" value="Unassembled WGS sequence"/>
</dbReference>
<keyword evidence="3 6" id="KW-0812">Transmembrane</keyword>
<dbReference type="PANTHER" id="PTHR10383">
    <property type="entry name" value="SERINE INCORPORATOR"/>
    <property type="match status" value="1"/>
</dbReference>
<comment type="subcellular location">
    <subcellularLocation>
        <location evidence="1">Membrane</location>
        <topology evidence="1">Multi-pass membrane protein</topology>
    </subcellularLocation>
</comment>
<feature type="transmembrane region" description="Helical" evidence="6">
    <location>
        <begin position="241"/>
        <end position="261"/>
    </location>
</feature>
<organism evidence="7 8">
    <name type="scientific">Catenaria anguillulae PL171</name>
    <dbReference type="NCBI Taxonomy" id="765915"/>
    <lineage>
        <taxon>Eukaryota</taxon>
        <taxon>Fungi</taxon>
        <taxon>Fungi incertae sedis</taxon>
        <taxon>Blastocladiomycota</taxon>
        <taxon>Blastocladiomycetes</taxon>
        <taxon>Blastocladiales</taxon>
        <taxon>Catenariaceae</taxon>
        <taxon>Catenaria</taxon>
    </lineage>
</organism>
<feature type="transmembrane region" description="Helical" evidence="6">
    <location>
        <begin position="31"/>
        <end position="51"/>
    </location>
</feature>
<evidence type="ECO:0000256" key="3">
    <source>
        <dbReference type="ARBA" id="ARBA00022692"/>
    </source>
</evidence>
<dbReference type="EMBL" id="MCFL01000001">
    <property type="protein sequence ID" value="ORZ41621.1"/>
    <property type="molecule type" value="Genomic_DNA"/>
</dbReference>
<keyword evidence="8" id="KW-1185">Reference proteome</keyword>